<dbReference type="InterPro" id="IPR000719">
    <property type="entry name" value="Prot_kinase_dom"/>
</dbReference>
<dbReference type="SUPFAM" id="SSF56112">
    <property type="entry name" value="Protein kinase-like (PK-like)"/>
    <property type="match status" value="1"/>
</dbReference>
<dbReference type="GO" id="GO:0004672">
    <property type="term" value="F:protein kinase activity"/>
    <property type="evidence" value="ECO:0007669"/>
    <property type="project" value="InterPro"/>
</dbReference>
<dbReference type="OrthoDB" id="4062651at2759"/>
<dbReference type="GO" id="GO:0005524">
    <property type="term" value="F:ATP binding"/>
    <property type="evidence" value="ECO:0007669"/>
    <property type="project" value="InterPro"/>
</dbReference>
<accession>A0A0C9XJX6</accession>
<proteinExistence type="predicted"/>
<dbReference type="InterPro" id="IPR011009">
    <property type="entry name" value="Kinase-like_dom_sf"/>
</dbReference>
<feature type="domain" description="Protein kinase" evidence="1">
    <location>
        <begin position="224"/>
        <end position="441"/>
    </location>
</feature>
<reference evidence="2 3" key="1">
    <citation type="submission" date="2014-04" db="EMBL/GenBank/DDBJ databases">
        <authorList>
            <consortium name="DOE Joint Genome Institute"/>
            <person name="Kuo A."/>
            <person name="Kohler A."/>
            <person name="Nagy L.G."/>
            <person name="Floudas D."/>
            <person name="Copeland A."/>
            <person name="Barry K.W."/>
            <person name="Cichocki N."/>
            <person name="Veneault-Fourrey C."/>
            <person name="LaButti K."/>
            <person name="Lindquist E.A."/>
            <person name="Lipzen A."/>
            <person name="Lundell T."/>
            <person name="Morin E."/>
            <person name="Murat C."/>
            <person name="Sun H."/>
            <person name="Tunlid A."/>
            <person name="Henrissat B."/>
            <person name="Grigoriev I.V."/>
            <person name="Hibbett D.S."/>
            <person name="Martin F."/>
            <person name="Nordberg H.P."/>
            <person name="Cantor M.N."/>
            <person name="Hua S.X."/>
        </authorList>
    </citation>
    <scope>NUCLEOTIDE SEQUENCE [LARGE SCALE GENOMIC DNA]</scope>
    <source>
        <strain evidence="2 3">LaAM-08-1</strain>
    </source>
</reference>
<gene>
    <name evidence="2" type="ORF">K443DRAFT_225601</name>
</gene>
<evidence type="ECO:0000259" key="1">
    <source>
        <dbReference type="PROSITE" id="PS50011"/>
    </source>
</evidence>
<reference evidence="3" key="2">
    <citation type="submission" date="2015-01" db="EMBL/GenBank/DDBJ databases">
        <title>Evolutionary Origins and Diversification of the Mycorrhizal Mutualists.</title>
        <authorList>
            <consortium name="DOE Joint Genome Institute"/>
            <consortium name="Mycorrhizal Genomics Consortium"/>
            <person name="Kohler A."/>
            <person name="Kuo A."/>
            <person name="Nagy L.G."/>
            <person name="Floudas D."/>
            <person name="Copeland A."/>
            <person name="Barry K.W."/>
            <person name="Cichocki N."/>
            <person name="Veneault-Fourrey C."/>
            <person name="LaButti K."/>
            <person name="Lindquist E.A."/>
            <person name="Lipzen A."/>
            <person name="Lundell T."/>
            <person name="Morin E."/>
            <person name="Murat C."/>
            <person name="Riley R."/>
            <person name="Ohm R."/>
            <person name="Sun H."/>
            <person name="Tunlid A."/>
            <person name="Henrissat B."/>
            <person name="Grigoriev I.V."/>
            <person name="Hibbett D.S."/>
            <person name="Martin F."/>
        </authorList>
    </citation>
    <scope>NUCLEOTIDE SEQUENCE [LARGE SCALE GENOMIC DNA]</scope>
    <source>
        <strain evidence="3">LaAM-08-1</strain>
    </source>
</reference>
<dbReference type="Proteomes" id="UP000054477">
    <property type="component" value="Unassembled WGS sequence"/>
</dbReference>
<evidence type="ECO:0000313" key="2">
    <source>
        <dbReference type="EMBL" id="KIJ97896.1"/>
    </source>
</evidence>
<dbReference type="Pfam" id="PF06293">
    <property type="entry name" value="Kdo"/>
    <property type="match status" value="1"/>
</dbReference>
<protein>
    <submittedName>
        <fullName evidence="2">Unplaced genomic scaffold K443scaffold_146, whole genome shotgun sequence</fullName>
    </submittedName>
</protein>
<organism evidence="2 3">
    <name type="scientific">Laccaria amethystina LaAM-08-1</name>
    <dbReference type="NCBI Taxonomy" id="1095629"/>
    <lineage>
        <taxon>Eukaryota</taxon>
        <taxon>Fungi</taxon>
        <taxon>Dikarya</taxon>
        <taxon>Basidiomycota</taxon>
        <taxon>Agaricomycotina</taxon>
        <taxon>Agaricomycetes</taxon>
        <taxon>Agaricomycetidae</taxon>
        <taxon>Agaricales</taxon>
        <taxon>Agaricineae</taxon>
        <taxon>Hydnangiaceae</taxon>
        <taxon>Laccaria</taxon>
    </lineage>
</organism>
<dbReference type="Gene3D" id="1.10.510.10">
    <property type="entry name" value="Transferase(Phosphotransferase) domain 1"/>
    <property type="match status" value="1"/>
</dbReference>
<sequence>MKRRRGELDDLTTERMRLAKMAKRAPSSLSKPSAFQTSAQQVVACNRPFNFDTIPITLLQKEFGLFMDNCKVLPSLKSQELLQALTMAACKWYENKTQRSRDYRWHRIHNGWKSKSRNYAPVIRGCKNEAGCALLEAIAYYVQFPVNVLDRRGMRNRFPCIILIDTGSYFALYGCLWTGEHLHVEPLTPFYDFTIHWTDESGRQAMAASLDAFLKAIPRLEAHYAQVAAIAPVPFSDPSLLNRADPYKTSYEDENGWHINFSYRSRIAEKLVFVAEPNKFSDKDLGTLCVKFTRRYSKEDHRFLAQLGYAPRLRAVMRLPGGWNMVVMDYSEYMQLCDPMLPIYELQHTIKAKVSEAVQKLHDAGFVHGDIRPPNVLVDCRVPTSKDGIKIHFIDFDWAGRQGEAVYPMRVNTVTVWRPEGASDGKPILVEHGMAIVNSFL</sequence>
<dbReference type="STRING" id="1095629.A0A0C9XJX6"/>
<dbReference type="EMBL" id="KN838681">
    <property type="protein sequence ID" value="KIJ97896.1"/>
    <property type="molecule type" value="Genomic_DNA"/>
</dbReference>
<name>A0A0C9XJX6_9AGAR</name>
<dbReference type="PROSITE" id="PS50011">
    <property type="entry name" value="PROTEIN_KINASE_DOM"/>
    <property type="match status" value="1"/>
</dbReference>
<dbReference type="AlphaFoldDB" id="A0A0C9XJX6"/>
<evidence type="ECO:0000313" key="3">
    <source>
        <dbReference type="Proteomes" id="UP000054477"/>
    </source>
</evidence>
<dbReference type="HOGENOM" id="CLU_013871_2_2_1"/>
<keyword evidence="3" id="KW-1185">Reference proteome</keyword>